<dbReference type="InterPro" id="IPR043968">
    <property type="entry name" value="SGNH"/>
</dbReference>
<feature type="transmembrane region" description="Helical" evidence="2">
    <location>
        <begin position="50"/>
        <end position="71"/>
    </location>
</feature>
<organism evidence="5 6">
    <name type="scientific">Cellulomonas edaphi</name>
    <dbReference type="NCBI Taxonomy" id="3053468"/>
    <lineage>
        <taxon>Bacteria</taxon>
        <taxon>Bacillati</taxon>
        <taxon>Actinomycetota</taxon>
        <taxon>Actinomycetes</taxon>
        <taxon>Micrococcales</taxon>
        <taxon>Cellulomonadaceae</taxon>
        <taxon>Cellulomonas</taxon>
    </lineage>
</organism>
<dbReference type="PANTHER" id="PTHR23028">
    <property type="entry name" value="ACETYLTRANSFERASE"/>
    <property type="match status" value="1"/>
</dbReference>
<evidence type="ECO:0000313" key="5">
    <source>
        <dbReference type="EMBL" id="MDM7831836.1"/>
    </source>
</evidence>
<keyword evidence="2" id="KW-0812">Transmembrane</keyword>
<dbReference type="InterPro" id="IPR050879">
    <property type="entry name" value="Acyltransferase_3"/>
</dbReference>
<feature type="domain" description="SGNH" evidence="4">
    <location>
        <begin position="464"/>
        <end position="685"/>
    </location>
</feature>
<keyword evidence="5" id="KW-0012">Acyltransferase</keyword>
<dbReference type="Pfam" id="PF19040">
    <property type="entry name" value="SGNH"/>
    <property type="match status" value="1"/>
</dbReference>
<feature type="transmembrane region" description="Helical" evidence="2">
    <location>
        <begin position="300"/>
        <end position="319"/>
    </location>
</feature>
<evidence type="ECO:0000256" key="1">
    <source>
        <dbReference type="SAM" id="MobiDB-lite"/>
    </source>
</evidence>
<name>A0ABT7S896_9CELL</name>
<feature type="transmembrane region" description="Helical" evidence="2">
    <location>
        <begin position="92"/>
        <end position="111"/>
    </location>
</feature>
<dbReference type="Proteomes" id="UP001321453">
    <property type="component" value="Unassembled WGS sequence"/>
</dbReference>
<sequence>MTTSPTALAPAPTPLARGDRPAPRRDIQVLRALAVALVVVYHLWPQSLRGGYIGVDVFFVISGFLITSHLLKHPPARPRDLAHFWARRVRRLLPAASLVLLVTVVASAALLPSGLLMRAAHEAVRATFYVENWSLADQATDYLAADSSPTPVQHFWSLAVEEQFYLVWPVGIGVVALVGLWLRRSRAVVAVGVAAVLVTSLVYGIRLTGDDPARAYFVTGTRMWELALGGLVAALVVRRRQPAALRAVVAWGGLMAVLVAAFWFSAGTPFPGWAALLPTVGAAAVIWADADDAYAGPTSLLGGRPVVALGDISYSVYLWHWPLVVLLPFALGAVLTWPTRLAVLAASLLLAWVTKVLVEDRFRTDRRLTGSLPRTFLVGAVCMALTAGAATAAGAWGSDRLDRERATFAAVQATAPDCFGAEAARDRSCDLVGDRLFTSPTVAATDTPDVYRDLCWNNAPFTTRHVCEFGSSTPGKRIALLGNSHAGHWLPALQGQLDREGWQLSTYLASVCYTVDIPVEIHNDAANDGCVAWNTWAVDAVISSAPDLVIMSDRTFQPLVGVSDDDKVATAAQAYARVLSRFTDAGIAVLVLRDTPAAAESAPDCVARERSRYAQCAAPADVAIEPDPLADVAAQDTTGLVDVLDINHLICVDGMCRDVVGGVVVLFDWGHLTATFARTLRPEVEAAVAARIG</sequence>
<dbReference type="GO" id="GO:0016746">
    <property type="term" value="F:acyltransferase activity"/>
    <property type="evidence" value="ECO:0007669"/>
    <property type="project" value="UniProtKB-KW"/>
</dbReference>
<dbReference type="EC" id="2.3.1.-" evidence="5"/>
<dbReference type="Pfam" id="PF01757">
    <property type="entry name" value="Acyl_transf_3"/>
    <property type="match status" value="1"/>
</dbReference>
<feature type="transmembrane region" description="Helical" evidence="2">
    <location>
        <begin position="215"/>
        <end position="237"/>
    </location>
</feature>
<feature type="transmembrane region" description="Helical" evidence="2">
    <location>
        <begin position="244"/>
        <end position="264"/>
    </location>
</feature>
<protein>
    <submittedName>
        <fullName evidence="5">Acyltransferase family protein</fullName>
        <ecNumber evidence="5">2.3.1.-</ecNumber>
    </submittedName>
</protein>
<feature type="region of interest" description="Disordered" evidence="1">
    <location>
        <begin position="1"/>
        <end position="20"/>
    </location>
</feature>
<dbReference type="RefSeq" id="WP_289447250.1">
    <property type="nucleotide sequence ID" value="NZ_JAUCGR010000002.1"/>
</dbReference>
<accession>A0ABT7S896</accession>
<evidence type="ECO:0000259" key="4">
    <source>
        <dbReference type="Pfam" id="PF19040"/>
    </source>
</evidence>
<comment type="caution">
    <text evidence="5">The sequence shown here is derived from an EMBL/GenBank/DDBJ whole genome shotgun (WGS) entry which is preliminary data.</text>
</comment>
<gene>
    <name evidence="5" type="ORF">QRT05_10870</name>
</gene>
<feature type="transmembrane region" description="Helical" evidence="2">
    <location>
        <begin position="375"/>
        <end position="396"/>
    </location>
</feature>
<keyword evidence="2" id="KW-0472">Membrane</keyword>
<evidence type="ECO:0000259" key="3">
    <source>
        <dbReference type="Pfam" id="PF01757"/>
    </source>
</evidence>
<dbReference type="PANTHER" id="PTHR23028:SF53">
    <property type="entry name" value="ACYL_TRANSF_3 DOMAIN-CONTAINING PROTEIN"/>
    <property type="match status" value="1"/>
</dbReference>
<keyword evidence="6" id="KW-1185">Reference proteome</keyword>
<evidence type="ECO:0000256" key="2">
    <source>
        <dbReference type="SAM" id="Phobius"/>
    </source>
</evidence>
<proteinExistence type="predicted"/>
<reference evidence="5 6" key="1">
    <citation type="submission" date="2023-06" db="EMBL/GenBank/DDBJ databases">
        <title>Cellulomonas sp. MW9 Whole genome sequence.</title>
        <authorList>
            <person name="Park S."/>
        </authorList>
    </citation>
    <scope>NUCLEOTIDE SEQUENCE [LARGE SCALE GENOMIC DNA]</scope>
    <source>
        <strain evidence="5 6">MW9</strain>
    </source>
</reference>
<keyword evidence="2" id="KW-1133">Transmembrane helix</keyword>
<feature type="domain" description="Acyltransferase 3" evidence="3">
    <location>
        <begin position="26"/>
        <end position="354"/>
    </location>
</feature>
<feature type="transmembrane region" description="Helical" evidence="2">
    <location>
        <begin position="27"/>
        <end position="44"/>
    </location>
</feature>
<dbReference type="EMBL" id="JAUCGR010000002">
    <property type="protein sequence ID" value="MDM7831836.1"/>
    <property type="molecule type" value="Genomic_DNA"/>
</dbReference>
<dbReference type="InterPro" id="IPR002656">
    <property type="entry name" value="Acyl_transf_3_dom"/>
</dbReference>
<keyword evidence="5" id="KW-0808">Transferase</keyword>
<feature type="transmembrane region" description="Helical" evidence="2">
    <location>
        <begin position="189"/>
        <end position="209"/>
    </location>
</feature>
<feature type="transmembrane region" description="Helical" evidence="2">
    <location>
        <begin position="164"/>
        <end position="182"/>
    </location>
</feature>
<evidence type="ECO:0000313" key="6">
    <source>
        <dbReference type="Proteomes" id="UP001321453"/>
    </source>
</evidence>
<feature type="transmembrane region" description="Helical" evidence="2">
    <location>
        <begin position="270"/>
        <end position="288"/>
    </location>
</feature>
<feature type="compositionally biased region" description="Low complexity" evidence="1">
    <location>
        <begin position="1"/>
        <end position="16"/>
    </location>
</feature>
<feature type="transmembrane region" description="Helical" evidence="2">
    <location>
        <begin position="325"/>
        <end position="354"/>
    </location>
</feature>